<gene>
    <name evidence="2" type="ORF">HannXRQ_Chr05g0151491</name>
    <name evidence="1" type="ORF">HanXRQr2_Chr05g0230461</name>
</gene>
<reference evidence="1" key="3">
    <citation type="submission" date="2020-06" db="EMBL/GenBank/DDBJ databases">
        <title>Helianthus annuus Genome sequencing and assembly Release 2.</title>
        <authorList>
            <person name="Gouzy J."/>
            <person name="Langlade N."/>
            <person name="Munos S."/>
        </authorList>
    </citation>
    <scope>NUCLEOTIDE SEQUENCE</scope>
    <source>
        <tissue evidence="1">Leaves</tissue>
    </source>
</reference>
<organism evidence="2 3">
    <name type="scientific">Helianthus annuus</name>
    <name type="common">Common sunflower</name>
    <dbReference type="NCBI Taxonomy" id="4232"/>
    <lineage>
        <taxon>Eukaryota</taxon>
        <taxon>Viridiplantae</taxon>
        <taxon>Streptophyta</taxon>
        <taxon>Embryophyta</taxon>
        <taxon>Tracheophyta</taxon>
        <taxon>Spermatophyta</taxon>
        <taxon>Magnoliopsida</taxon>
        <taxon>eudicotyledons</taxon>
        <taxon>Gunneridae</taxon>
        <taxon>Pentapetalae</taxon>
        <taxon>asterids</taxon>
        <taxon>campanulids</taxon>
        <taxon>Asterales</taxon>
        <taxon>Asteraceae</taxon>
        <taxon>Asteroideae</taxon>
        <taxon>Heliantheae alliance</taxon>
        <taxon>Heliantheae</taxon>
        <taxon>Helianthus</taxon>
    </lineage>
</organism>
<dbReference type="InParanoid" id="A0A251UQZ3"/>
<reference evidence="2" key="2">
    <citation type="submission" date="2017-02" db="EMBL/GenBank/DDBJ databases">
        <title>Sunflower complete genome.</title>
        <authorList>
            <person name="Langlade N."/>
            <person name="Munos S."/>
        </authorList>
    </citation>
    <scope>NUCLEOTIDE SEQUENCE [LARGE SCALE GENOMIC DNA]</scope>
    <source>
        <tissue evidence="2">Leaves</tissue>
    </source>
</reference>
<sequence>MSTYVPNFMIVHNQQREMGVLSNEDKETTKDLLQPRSFKTLYLHLNTLCYR</sequence>
<evidence type="ECO:0000313" key="3">
    <source>
        <dbReference type="Proteomes" id="UP000215914"/>
    </source>
</evidence>
<evidence type="ECO:0000313" key="1">
    <source>
        <dbReference type="EMBL" id="KAF5807162.1"/>
    </source>
</evidence>
<keyword evidence="3" id="KW-1185">Reference proteome</keyword>
<protein>
    <submittedName>
        <fullName evidence="2">Uncharacterized protein</fullName>
    </submittedName>
</protein>
<reference evidence="1 3" key="1">
    <citation type="journal article" date="2017" name="Nature">
        <title>The sunflower genome provides insights into oil metabolism, flowering and Asterid evolution.</title>
        <authorList>
            <person name="Badouin H."/>
            <person name="Gouzy J."/>
            <person name="Grassa C.J."/>
            <person name="Murat F."/>
            <person name="Staton S.E."/>
            <person name="Cottret L."/>
            <person name="Lelandais-Briere C."/>
            <person name="Owens G.L."/>
            <person name="Carrere S."/>
            <person name="Mayjonade B."/>
            <person name="Legrand L."/>
            <person name="Gill N."/>
            <person name="Kane N.C."/>
            <person name="Bowers J.E."/>
            <person name="Hubner S."/>
            <person name="Bellec A."/>
            <person name="Berard A."/>
            <person name="Berges H."/>
            <person name="Blanchet N."/>
            <person name="Boniface M.C."/>
            <person name="Brunel D."/>
            <person name="Catrice O."/>
            <person name="Chaidir N."/>
            <person name="Claudel C."/>
            <person name="Donnadieu C."/>
            <person name="Faraut T."/>
            <person name="Fievet G."/>
            <person name="Helmstetter N."/>
            <person name="King M."/>
            <person name="Knapp S.J."/>
            <person name="Lai Z."/>
            <person name="Le Paslier M.C."/>
            <person name="Lippi Y."/>
            <person name="Lorenzon L."/>
            <person name="Mandel J.R."/>
            <person name="Marage G."/>
            <person name="Marchand G."/>
            <person name="Marquand E."/>
            <person name="Bret-Mestries E."/>
            <person name="Morien E."/>
            <person name="Nambeesan S."/>
            <person name="Nguyen T."/>
            <person name="Pegot-Espagnet P."/>
            <person name="Pouilly N."/>
            <person name="Raftis F."/>
            <person name="Sallet E."/>
            <person name="Schiex T."/>
            <person name="Thomas J."/>
            <person name="Vandecasteele C."/>
            <person name="Vares D."/>
            <person name="Vear F."/>
            <person name="Vautrin S."/>
            <person name="Crespi M."/>
            <person name="Mangin B."/>
            <person name="Burke J.M."/>
            <person name="Salse J."/>
            <person name="Munos S."/>
            <person name="Vincourt P."/>
            <person name="Rieseberg L.H."/>
            <person name="Langlade N.B."/>
        </authorList>
    </citation>
    <scope>NUCLEOTIDE SEQUENCE [LARGE SCALE GENOMIC DNA]</scope>
    <source>
        <strain evidence="3">cv. SF193</strain>
        <tissue evidence="1">Leaves</tissue>
    </source>
</reference>
<dbReference type="Proteomes" id="UP000215914">
    <property type="component" value="Chromosome 5"/>
</dbReference>
<dbReference type="AlphaFoldDB" id="A0A251UQZ3"/>
<dbReference type="EMBL" id="CM007894">
    <property type="protein sequence ID" value="OTG25797.1"/>
    <property type="molecule type" value="Genomic_DNA"/>
</dbReference>
<proteinExistence type="predicted"/>
<dbReference type="EMBL" id="MNCJ02000320">
    <property type="protein sequence ID" value="KAF5807162.1"/>
    <property type="molecule type" value="Genomic_DNA"/>
</dbReference>
<accession>A0A251UQZ3</accession>
<name>A0A251UQZ3_HELAN</name>
<evidence type="ECO:0000313" key="2">
    <source>
        <dbReference type="EMBL" id="OTG25797.1"/>
    </source>
</evidence>
<dbReference type="Gramene" id="mRNA:HanXRQr2_Chr05g0230461">
    <property type="protein sequence ID" value="mRNA:HanXRQr2_Chr05g0230461"/>
    <property type="gene ID" value="HanXRQr2_Chr05g0230461"/>
</dbReference>